<dbReference type="Proteomes" id="UP001231518">
    <property type="component" value="Chromosome 24"/>
</dbReference>
<protein>
    <recommendedName>
        <fullName evidence="4">Protein ALP1-like</fullName>
    </recommendedName>
</protein>
<feature type="compositionally biased region" description="Polar residues" evidence="1">
    <location>
        <begin position="81"/>
        <end position="97"/>
    </location>
</feature>
<gene>
    <name evidence="2" type="ORF">PYW07_010236</name>
</gene>
<reference evidence="2" key="1">
    <citation type="submission" date="2023-03" db="EMBL/GenBank/DDBJ databases">
        <title>Chromosome-level genomes of two armyworms, Mythimna separata and Mythimna loreyi, provide insights into the biosynthesis and reception of sex pheromones.</title>
        <authorList>
            <person name="Zhao H."/>
        </authorList>
    </citation>
    <scope>NUCLEOTIDE SEQUENCE</scope>
    <source>
        <strain evidence="2">BeijingLab</strain>
        <tissue evidence="2">Pupa</tissue>
    </source>
</reference>
<evidence type="ECO:0008006" key="4">
    <source>
        <dbReference type="Google" id="ProtNLM"/>
    </source>
</evidence>
<proteinExistence type="predicted"/>
<comment type="caution">
    <text evidence="2">The sequence shown here is derived from an EMBL/GenBank/DDBJ whole genome shotgun (WGS) entry which is preliminary data.</text>
</comment>
<evidence type="ECO:0000313" key="2">
    <source>
        <dbReference type="EMBL" id="KAJ8715754.1"/>
    </source>
</evidence>
<keyword evidence="3" id="KW-1185">Reference proteome</keyword>
<evidence type="ECO:0000313" key="3">
    <source>
        <dbReference type="Proteomes" id="UP001231518"/>
    </source>
</evidence>
<feature type="region of interest" description="Disordered" evidence="1">
    <location>
        <begin position="81"/>
        <end position="115"/>
    </location>
</feature>
<dbReference type="AlphaFoldDB" id="A0AAD7YIR3"/>
<sequence length="124" mass="14510">MDVEEVAAIYYIYTCYVKKKKQRKKYWVHPYLQTRDEGKHFAIFFEELKKYEDKFFGFTRMSIKTFEELLNILEKLQKCTHSLNGGQPQTEPHSAYSNRPAGRHSGRSPPSDRSGLRVAALQCA</sequence>
<organism evidence="2 3">
    <name type="scientific">Mythimna separata</name>
    <name type="common">Oriental armyworm</name>
    <name type="synonym">Pseudaletia separata</name>
    <dbReference type="NCBI Taxonomy" id="271217"/>
    <lineage>
        <taxon>Eukaryota</taxon>
        <taxon>Metazoa</taxon>
        <taxon>Ecdysozoa</taxon>
        <taxon>Arthropoda</taxon>
        <taxon>Hexapoda</taxon>
        <taxon>Insecta</taxon>
        <taxon>Pterygota</taxon>
        <taxon>Neoptera</taxon>
        <taxon>Endopterygota</taxon>
        <taxon>Lepidoptera</taxon>
        <taxon>Glossata</taxon>
        <taxon>Ditrysia</taxon>
        <taxon>Noctuoidea</taxon>
        <taxon>Noctuidae</taxon>
        <taxon>Noctuinae</taxon>
        <taxon>Hadenini</taxon>
        <taxon>Mythimna</taxon>
    </lineage>
</organism>
<dbReference type="EMBL" id="JARGEI010000018">
    <property type="protein sequence ID" value="KAJ8715754.1"/>
    <property type="molecule type" value="Genomic_DNA"/>
</dbReference>
<accession>A0AAD7YIR3</accession>
<name>A0AAD7YIR3_MYTSE</name>
<evidence type="ECO:0000256" key="1">
    <source>
        <dbReference type="SAM" id="MobiDB-lite"/>
    </source>
</evidence>